<dbReference type="EMBL" id="FQTU01000001">
    <property type="protein sequence ID" value="SHE29732.1"/>
    <property type="molecule type" value="Genomic_DNA"/>
</dbReference>
<dbReference type="InterPro" id="IPR014287">
    <property type="entry name" value="Nase_Fe-Fe_AnfO"/>
</dbReference>
<keyword evidence="2" id="KW-1185">Reference proteome</keyword>
<evidence type="ECO:0000313" key="2">
    <source>
        <dbReference type="Proteomes" id="UP000184251"/>
    </source>
</evidence>
<organism evidence="1 2">
    <name type="scientific">Alkalibacter saccharofermentans DSM 14828</name>
    <dbReference type="NCBI Taxonomy" id="1120975"/>
    <lineage>
        <taxon>Bacteria</taxon>
        <taxon>Bacillati</taxon>
        <taxon>Bacillota</taxon>
        <taxon>Clostridia</taxon>
        <taxon>Eubacteriales</taxon>
        <taxon>Eubacteriaceae</taxon>
        <taxon>Alkalibacter</taxon>
    </lineage>
</organism>
<dbReference type="Proteomes" id="UP000184251">
    <property type="component" value="Unassembled WGS sequence"/>
</dbReference>
<reference evidence="1 2" key="1">
    <citation type="submission" date="2016-11" db="EMBL/GenBank/DDBJ databases">
        <authorList>
            <person name="Jaros S."/>
            <person name="Januszkiewicz K."/>
            <person name="Wedrychowicz H."/>
        </authorList>
    </citation>
    <scope>NUCLEOTIDE SEQUENCE [LARGE SCALE GENOMIC DNA]</scope>
    <source>
        <strain evidence="1 2">DSM 14828</strain>
    </source>
</reference>
<protein>
    <submittedName>
        <fullName evidence="1">Iron only nitrogenase protein AnfO (AnfO_nitrog)</fullName>
    </submittedName>
</protein>
<dbReference type="Pfam" id="PF09582">
    <property type="entry name" value="AnfO_nitrog"/>
    <property type="match status" value="1"/>
</dbReference>
<dbReference type="OrthoDB" id="200286at2"/>
<dbReference type="RefSeq" id="WP_073269198.1">
    <property type="nucleotide sequence ID" value="NZ_FQTU01000001.1"/>
</dbReference>
<evidence type="ECO:0000313" key="1">
    <source>
        <dbReference type="EMBL" id="SHE29732.1"/>
    </source>
</evidence>
<sequence length="204" mass="22974">MKIACCLDKNDKIVSINDWSALKIFEIDNFKTRQVQEIFSSRSSSDSLSDRRNFANYVLSSLGDCKILLASKITGIFYNLLESAGFELWEVDGDLSDILNSFIPMMDDTTPKNPSATQTGLLKKDEGILTFNLKEALIQFPDASSKKLLLPLLEETPFFQLNVLCGHIPPWFETTLKNMGFDYKAVELENKLVKAVIEKKVCSS</sequence>
<dbReference type="STRING" id="1120975.SAMN02746064_00202"/>
<dbReference type="AlphaFoldDB" id="A0A1M4SC23"/>
<name>A0A1M4SC23_9FIRM</name>
<accession>A0A1M4SC23</accession>
<gene>
    <name evidence="1" type="ORF">SAMN02746064_00202</name>
</gene>
<proteinExistence type="predicted"/>